<dbReference type="AlphaFoldDB" id="A0A9J6DDY3"/>
<accession>A0A9J6DDY3</accession>
<keyword evidence="3" id="KW-1185">Reference proteome</keyword>
<reference evidence="2" key="2">
    <citation type="submission" date="2021-09" db="EMBL/GenBank/DDBJ databases">
        <authorList>
            <person name="Jia N."/>
            <person name="Wang J."/>
            <person name="Shi W."/>
            <person name="Du L."/>
            <person name="Sun Y."/>
            <person name="Zhan W."/>
            <person name="Jiang J."/>
            <person name="Wang Q."/>
            <person name="Zhang B."/>
            <person name="Ji P."/>
            <person name="Sakyi L.B."/>
            <person name="Cui X."/>
            <person name="Yuan T."/>
            <person name="Jiang B."/>
            <person name="Yang W."/>
            <person name="Lam T.T.-Y."/>
            <person name="Chang Q."/>
            <person name="Ding S."/>
            <person name="Wang X."/>
            <person name="Zhu J."/>
            <person name="Ruan X."/>
            <person name="Zhao L."/>
            <person name="Wei J."/>
            <person name="Que T."/>
            <person name="Du C."/>
            <person name="Cheng J."/>
            <person name="Dai P."/>
            <person name="Han X."/>
            <person name="Huang E."/>
            <person name="Gao Y."/>
            <person name="Liu J."/>
            <person name="Shao H."/>
            <person name="Ye R."/>
            <person name="Li L."/>
            <person name="Wei W."/>
            <person name="Wang X."/>
            <person name="Wang C."/>
            <person name="Huo Q."/>
            <person name="Li W."/>
            <person name="Guo W."/>
            <person name="Chen H."/>
            <person name="Chen S."/>
            <person name="Zhou L."/>
            <person name="Zhou L."/>
            <person name="Ni X."/>
            <person name="Tian J."/>
            <person name="Zhou Y."/>
            <person name="Sheng Y."/>
            <person name="Liu T."/>
            <person name="Pan Y."/>
            <person name="Xia L."/>
            <person name="Li J."/>
            <person name="Zhao F."/>
            <person name="Cao W."/>
        </authorList>
    </citation>
    <scope>NUCLEOTIDE SEQUENCE</scope>
    <source>
        <strain evidence="2">Rmic-2018</strain>
        <tissue evidence="2">Larvae</tissue>
    </source>
</reference>
<proteinExistence type="predicted"/>
<evidence type="ECO:0000256" key="1">
    <source>
        <dbReference type="SAM" id="MobiDB-lite"/>
    </source>
</evidence>
<dbReference type="Proteomes" id="UP000821866">
    <property type="component" value="Chromosome 8"/>
</dbReference>
<protein>
    <submittedName>
        <fullName evidence="2">Uncharacterized protein</fullName>
    </submittedName>
</protein>
<dbReference type="EMBL" id="JABSTU010000010">
    <property type="protein sequence ID" value="KAH8020186.1"/>
    <property type="molecule type" value="Genomic_DNA"/>
</dbReference>
<comment type="caution">
    <text evidence="2">The sequence shown here is derived from an EMBL/GenBank/DDBJ whole genome shotgun (WGS) entry which is preliminary data.</text>
</comment>
<reference evidence="2" key="1">
    <citation type="journal article" date="2020" name="Cell">
        <title>Large-Scale Comparative Analyses of Tick Genomes Elucidate Their Genetic Diversity and Vector Capacities.</title>
        <authorList>
            <consortium name="Tick Genome and Microbiome Consortium (TIGMIC)"/>
            <person name="Jia N."/>
            <person name="Wang J."/>
            <person name="Shi W."/>
            <person name="Du L."/>
            <person name="Sun Y."/>
            <person name="Zhan W."/>
            <person name="Jiang J.F."/>
            <person name="Wang Q."/>
            <person name="Zhang B."/>
            <person name="Ji P."/>
            <person name="Bell-Sakyi L."/>
            <person name="Cui X.M."/>
            <person name="Yuan T.T."/>
            <person name="Jiang B.G."/>
            <person name="Yang W.F."/>
            <person name="Lam T.T."/>
            <person name="Chang Q.C."/>
            <person name="Ding S.J."/>
            <person name="Wang X.J."/>
            <person name="Zhu J.G."/>
            <person name="Ruan X.D."/>
            <person name="Zhao L."/>
            <person name="Wei J.T."/>
            <person name="Ye R.Z."/>
            <person name="Que T.C."/>
            <person name="Du C.H."/>
            <person name="Zhou Y.H."/>
            <person name="Cheng J.X."/>
            <person name="Dai P.F."/>
            <person name="Guo W.B."/>
            <person name="Han X.H."/>
            <person name="Huang E.J."/>
            <person name="Li L.F."/>
            <person name="Wei W."/>
            <person name="Gao Y.C."/>
            <person name="Liu J.Z."/>
            <person name="Shao H.Z."/>
            <person name="Wang X."/>
            <person name="Wang C.C."/>
            <person name="Yang T.C."/>
            <person name="Huo Q.B."/>
            <person name="Li W."/>
            <person name="Chen H.Y."/>
            <person name="Chen S.E."/>
            <person name="Zhou L.G."/>
            <person name="Ni X.B."/>
            <person name="Tian J.H."/>
            <person name="Sheng Y."/>
            <person name="Liu T."/>
            <person name="Pan Y.S."/>
            <person name="Xia L.Y."/>
            <person name="Li J."/>
            <person name="Zhao F."/>
            <person name="Cao W.C."/>
        </authorList>
    </citation>
    <scope>NUCLEOTIDE SEQUENCE</scope>
    <source>
        <strain evidence="2">Rmic-2018</strain>
    </source>
</reference>
<sequence>MTLLRKLATEKEVSGSSQSVGTTTAAVEWARFKPRATAAAAAARLHTTGRRPYLGGWSVPSLRPLAGEAFALRPHQPREGGRERRQAVAPSLSALRKRKKSVLQQASSAGDHVFSLAGTVDVRGLAVMLRRFFPTRHHGQDAEQARKGVACHSLRTFCAAIQARARENGDIADESFRSGRLRVTGRASRGAARAAAASTMRGEGKQKNSQRGWAPLIRAAVTSKRGPPTGDTGRHSRQLFSLSPLVVGRSSSAVLRILLPR</sequence>
<evidence type="ECO:0000313" key="3">
    <source>
        <dbReference type="Proteomes" id="UP000821866"/>
    </source>
</evidence>
<organism evidence="2 3">
    <name type="scientific">Rhipicephalus microplus</name>
    <name type="common">Cattle tick</name>
    <name type="synonym">Boophilus microplus</name>
    <dbReference type="NCBI Taxonomy" id="6941"/>
    <lineage>
        <taxon>Eukaryota</taxon>
        <taxon>Metazoa</taxon>
        <taxon>Ecdysozoa</taxon>
        <taxon>Arthropoda</taxon>
        <taxon>Chelicerata</taxon>
        <taxon>Arachnida</taxon>
        <taxon>Acari</taxon>
        <taxon>Parasitiformes</taxon>
        <taxon>Ixodida</taxon>
        <taxon>Ixodoidea</taxon>
        <taxon>Ixodidae</taxon>
        <taxon>Rhipicephalinae</taxon>
        <taxon>Rhipicephalus</taxon>
        <taxon>Boophilus</taxon>
    </lineage>
</organism>
<feature type="region of interest" description="Disordered" evidence="1">
    <location>
        <begin position="195"/>
        <end position="214"/>
    </location>
</feature>
<name>A0A9J6DDY3_RHIMP</name>
<gene>
    <name evidence="2" type="ORF">HPB51_025347</name>
</gene>
<evidence type="ECO:0000313" key="2">
    <source>
        <dbReference type="EMBL" id="KAH8020186.1"/>
    </source>
</evidence>